<organism evidence="2 3">
    <name type="scientific">Cytobacillus spartinae</name>
    <dbReference type="NCBI Taxonomy" id="3299023"/>
    <lineage>
        <taxon>Bacteria</taxon>
        <taxon>Bacillati</taxon>
        <taxon>Bacillota</taxon>
        <taxon>Bacilli</taxon>
        <taxon>Bacillales</taxon>
        <taxon>Bacillaceae</taxon>
        <taxon>Cytobacillus</taxon>
    </lineage>
</organism>
<dbReference type="Pfam" id="PF17261">
    <property type="entry name" value="DUF5327"/>
    <property type="match status" value="1"/>
</dbReference>
<feature type="compositionally biased region" description="Polar residues" evidence="1">
    <location>
        <begin position="81"/>
        <end position="90"/>
    </location>
</feature>
<comment type="caution">
    <text evidence="2">The sequence shown here is derived from an EMBL/GenBank/DDBJ whole genome shotgun (WGS) entry which is preliminary data.</text>
</comment>
<protein>
    <submittedName>
        <fullName evidence="2">YwdI family protein</fullName>
    </submittedName>
</protein>
<sequence length="90" mass="10236">MSIPVRKLLEKMEQEMTQAKRSESSAHIRERVHAIKTLCELVLDEQVKMEGTLKVATSTSITQGQPVSVQQQTKRMEIDDQSNGESLFDF</sequence>
<evidence type="ECO:0000256" key="1">
    <source>
        <dbReference type="SAM" id="MobiDB-lite"/>
    </source>
</evidence>
<feature type="region of interest" description="Disordered" evidence="1">
    <location>
        <begin position="66"/>
        <end position="90"/>
    </location>
</feature>
<dbReference type="EMBL" id="JBIACK010000007">
    <property type="protein sequence ID" value="MFE8701908.1"/>
    <property type="molecule type" value="Genomic_DNA"/>
</dbReference>
<reference evidence="2 3" key="1">
    <citation type="submission" date="2024-08" db="EMBL/GenBank/DDBJ databases">
        <title>Two novel Cytobacillus novel species.</title>
        <authorList>
            <person name="Liu G."/>
        </authorList>
    </citation>
    <scope>NUCLEOTIDE SEQUENCE [LARGE SCALE GENOMIC DNA]</scope>
    <source>
        <strain evidence="2 3">FJAT-54145</strain>
    </source>
</reference>
<keyword evidence="3" id="KW-1185">Reference proteome</keyword>
<gene>
    <name evidence="2" type="ORF">ACFYKX_15005</name>
</gene>
<accession>A0ABW6KCD1</accession>
<dbReference type="Proteomes" id="UP001601059">
    <property type="component" value="Unassembled WGS sequence"/>
</dbReference>
<evidence type="ECO:0000313" key="3">
    <source>
        <dbReference type="Proteomes" id="UP001601059"/>
    </source>
</evidence>
<dbReference type="InterPro" id="IPR035218">
    <property type="entry name" value="DUF5327"/>
</dbReference>
<proteinExistence type="predicted"/>
<name>A0ABW6KCD1_9BACI</name>
<dbReference type="RefSeq" id="WP_389361872.1">
    <property type="nucleotide sequence ID" value="NZ_JBIACK010000007.1"/>
</dbReference>
<evidence type="ECO:0000313" key="2">
    <source>
        <dbReference type="EMBL" id="MFE8701908.1"/>
    </source>
</evidence>